<organism evidence="9 10">
    <name type="scientific">Zygotorulaspora mrakii</name>
    <name type="common">Zygosaccharomyces mrakii</name>
    <dbReference type="NCBI Taxonomy" id="42260"/>
    <lineage>
        <taxon>Eukaryota</taxon>
        <taxon>Fungi</taxon>
        <taxon>Dikarya</taxon>
        <taxon>Ascomycota</taxon>
        <taxon>Saccharomycotina</taxon>
        <taxon>Saccharomycetes</taxon>
        <taxon>Saccharomycetales</taxon>
        <taxon>Saccharomycetaceae</taxon>
        <taxon>Zygotorulaspora</taxon>
    </lineage>
</organism>
<dbReference type="PANTHER" id="PTHR31779">
    <property type="entry name" value="2-NITROPROPANE DIOXYGENASE FAMILY, PUTATIVE (AFU_ORTHOLOGUE AFUA_2G17430)-RELATED"/>
    <property type="match status" value="1"/>
</dbReference>
<dbReference type="KEGG" id="zmk:HG535_0B00250"/>
<keyword evidence="10" id="KW-1185">Reference proteome</keyword>
<reference evidence="9 10" key="1">
    <citation type="submission" date="2020-07" db="EMBL/GenBank/DDBJ databases">
        <title>The yeast mating-type switching endonuclease HO is a domesticated member of an unorthodox homing genetic element family.</title>
        <authorList>
            <person name="Coughlan A.Y."/>
            <person name="Lombardi L."/>
            <person name="Braun-Galleani S."/>
            <person name="Martos A.R."/>
            <person name="Galeote V."/>
            <person name="Bigey F."/>
            <person name="Dequin S."/>
            <person name="Byrne K.P."/>
            <person name="Wolfe K.H."/>
        </authorList>
    </citation>
    <scope>NUCLEOTIDE SEQUENCE [LARGE SCALE GENOMIC DNA]</scope>
    <source>
        <strain evidence="9 10">NRRL Y-6702</strain>
    </source>
</reference>
<proteinExistence type="predicted"/>
<dbReference type="GO" id="GO:0009410">
    <property type="term" value="P:response to xenobiotic stimulus"/>
    <property type="evidence" value="ECO:0007669"/>
    <property type="project" value="TreeGrafter"/>
</dbReference>
<keyword evidence="3" id="KW-0805">Transcription regulation</keyword>
<feature type="domain" description="Zn(2)-C6 fungal-type" evidence="8">
    <location>
        <begin position="19"/>
        <end position="48"/>
    </location>
</feature>
<dbReference type="GO" id="GO:0000981">
    <property type="term" value="F:DNA-binding transcription factor activity, RNA polymerase II-specific"/>
    <property type="evidence" value="ECO:0007669"/>
    <property type="project" value="InterPro"/>
</dbReference>
<dbReference type="CDD" id="cd00067">
    <property type="entry name" value="GAL4"/>
    <property type="match status" value="1"/>
</dbReference>
<protein>
    <recommendedName>
        <fullName evidence="8">Zn(2)-C6 fungal-type domain-containing protein</fullName>
    </recommendedName>
</protein>
<keyword evidence="5" id="KW-0804">Transcription</keyword>
<evidence type="ECO:0000256" key="4">
    <source>
        <dbReference type="ARBA" id="ARBA00023125"/>
    </source>
</evidence>
<dbReference type="GO" id="GO:0003677">
    <property type="term" value="F:DNA binding"/>
    <property type="evidence" value="ECO:0007669"/>
    <property type="project" value="UniProtKB-KW"/>
</dbReference>
<dbReference type="InterPro" id="IPR007219">
    <property type="entry name" value="XnlR_reg_dom"/>
</dbReference>
<dbReference type="PROSITE" id="PS50048">
    <property type="entry name" value="ZN2_CY6_FUNGAL_2"/>
    <property type="match status" value="1"/>
</dbReference>
<dbReference type="Pfam" id="PF00172">
    <property type="entry name" value="Zn_clus"/>
    <property type="match status" value="1"/>
</dbReference>
<evidence type="ECO:0000256" key="1">
    <source>
        <dbReference type="ARBA" id="ARBA00022723"/>
    </source>
</evidence>
<dbReference type="GO" id="GO:0006351">
    <property type="term" value="P:DNA-templated transcription"/>
    <property type="evidence" value="ECO:0007669"/>
    <property type="project" value="InterPro"/>
</dbReference>
<dbReference type="SUPFAM" id="SSF57701">
    <property type="entry name" value="Zn2/Cys6 DNA-binding domain"/>
    <property type="match status" value="1"/>
</dbReference>
<dbReference type="PANTHER" id="PTHR31779:SF3">
    <property type="entry name" value="PROTEIN RDR1"/>
    <property type="match status" value="1"/>
</dbReference>
<sequence>MTFSGTNLQSGKRQRVQKACIPCRKRKRKCDGKQPCGMCSDYGYECQYTYDDGPLTEFKVKRLEKRLFAGRDEVSVPVAHLTAEESKKHTANEQKAEESKKHTANERKAEDTRPVNLTKSTDQHSAVGFPRTLGLELQSANPPRLHSFGWHCGVRPEEKSSKHGPLSELLTVEECRRFTKVFFTVVHPFFNFIDEDKLKLEVEKCWNGTGENSDYGAVIAGVISLGSFFSGTLGHPRELDIVKYAKCILDDPAFSRVPSIEQVSAWILRTIYLRTAAPPHVAWLASCTSLHLAEVIGLHQEIDGADFDTNTNSRSRTTIYVREYARRIFWCAWTTNTILSYDYGCTSVNINKRTCKSVKESKSDYLAHLVKLAQLIPREYSSLDPTIQTTELLNALKCVYDSPDVHAFISLTKADLCLSFYRRLRLLNHVLDKGVILQITSIGNTALSAAYHLAKIDQAWWSVLSTSFQYVCVLLAIDTPESLLHVTSAMSMLDSIVQTLGTTVALEAQNTAKLLLQDLLKRKNRQIQQLESATHPDPLPQDNRLLDIDWDVLLDPSYTFNFL</sequence>
<dbReference type="GeneID" id="59234649"/>
<dbReference type="Proteomes" id="UP000509704">
    <property type="component" value="Chromosome 2"/>
</dbReference>
<keyword evidence="4" id="KW-0238">DNA-binding</keyword>
<feature type="region of interest" description="Disordered" evidence="7">
    <location>
        <begin position="79"/>
        <end position="123"/>
    </location>
</feature>
<dbReference type="OrthoDB" id="2428527at2759"/>
<evidence type="ECO:0000313" key="9">
    <source>
        <dbReference type="EMBL" id="QLG70988.1"/>
    </source>
</evidence>
<evidence type="ECO:0000256" key="2">
    <source>
        <dbReference type="ARBA" id="ARBA00022833"/>
    </source>
</evidence>
<keyword evidence="2" id="KW-0862">Zinc</keyword>
<dbReference type="GO" id="GO:0008270">
    <property type="term" value="F:zinc ion binding"/>
    <property type="evidence" value="ECO:0007669"/>
    <property type="project" value="InterPro"/>
</dbReference>
<name>A0A7H9AX45_ZYGMR</name>
<evidence type="ECO:0000259" key="8">
    <source>
        <dbReference type="PROSITE" id="PS50048"/>
    </source>
</evidence>
<evidence type="ECO:0000313" key="10">
    <source>
        <dbReference type="Proteomes" id="UP000509704"/>
    </source>
</evidence>
<evidence type="ECO:0000256" key="7">
    <source>
        <dbReference type="SAM" id="MobiDB-lite"/>
    </source>
</evidence>
<dbReference type="Pfam" id="PF04082">
    <property type="entry name" value="Fungal_trans"/>
    <property type="match status" value="1"/>
</dbReference>
<dbReference type="SMART" id="SM00066">
    <property type="entry name" value="GAL4"/>
    <property type="match status" value="1"/>
</dbReference>
<dbReference type="Gene3D" id="4.10.240.10">
    <property type="entry name" value="Zn(2)-C6 fungal-type DNA-binding domain"/>
    <property type="match status" value="1"/>
</dbReference>
<gene>
    <name evidence="9" type="ORF">HG535_0B00250</name>
</gene>
<dbReference type="InterPro" id="IPR052478">
    <property type="entry name" value="Metabolite_Synth_Reg"/>
</dbReference>
<dbReference type="PROSITE" id="PS00463">
    <property type="entry name" value="ZN2_CY6_FUNGAL_1"/>
    <property type="match status" value="1"/>
</dbReference>
<feature type="compositionally biased region" description="Basic and acidic residues" evidence="7">
    <location>
        <begin position="82"/>
        <end position="113"/>
    </location>
</feature>
<accession>A0A7H9AX45</accession>
<evidence type="ECO:0000256" key="6">
    <source>
        <dbReference type="ARBA" id="ARBA00023242"/>
    </source>
</evidence>
<keyword evidence="6" id="KW-0539">Nucleus</keyword>
<evidence type="ECO:0000256" key="5">
    <source>
        <dbReference type="ARBA" id="ARBA00023163"/>
    </source>
</evidence>
<dbReference type="InterPro" id="IPR001138">
    <property type="entry name" value="Zn2Cys6_DnaBD"/>
</dbReference>
<dbReference type="RefSeq" id="XP_037142716.1">
    <property type="nucleotide sequence ID" value="XM_037286821.1"/>
</dbReference>
<dbReference type="CDD" id="cd12148">
    <property type="entry name" value="fungal_TF_MHR"/>
    <property type="match status" value="1"/>
</dbReference>
<dbReference type="AlphaFoldDB" id="A0A7H9AX45"/>
<dbReference type="EMBL" id="CP058605">
    <property type="protein sequence ID" value="QLG70988.1"/>
    <property type="molecule type" value="Genomic_DNA"/>
</dbReference>
<evidence type="ECO:0000256" key="3">
    <source>
        <dbReference type="ARBA" id="ARBA00023015"/>
    </source>
</evidence>
<dbReference type="InterPro" id="IPR036864">
    <property type="entry name" value="Zn2-C6_fun-type_DNA-bd_sf"/>
</dbReference>
<keyword evidence="1" id="KW-0479">Metal-binding</keyword>